<evidence type="ECO:0000313" key="7">
    <source>
        <dbReference type="Proteomes" id="UP001139451"/>
    </source>
</evidence>
<proteinExistence type="inferred from homology"/>
<keyword evidence="7" id="KW-1185">Reference proteome</keyword>
<name>A0A9X2HMS8_9SPHN</name>
<dbReference type="AlphaFoldDB" id="A0A9X2HMS8"/>
<dbReference type="CDD" id="cd07106">
    <property type="entry name" value="ALDH_AldA-AAD23400"/>
    <property type="match status" value="1"/>
</dbReference>
<dbReference type="Gene3D" id="3.40.605.10">
    <property type="entry name" value="Aldehyde Dehydrogenase, Chain A, domain 1"/>
    <property type="match status" value="1"/>
</dbReference>
<protein>
    <submittedName>
        <fullName evidence="6">Aldehyde dehydrogenase family protein</fullName>
    </submittedName>
</protein>
<dbReference type="GO" id="GO:0016620">
    <property type="term" value="F:oxidoreductase activity, acting on the aldehyde or oxo group of donors, NAD or NADP as acceptor"/>
    <property type="evidence" value="ECO:0007669"/>
    <property type="project" value="InterPro"/>
</dbReference>
<dbReference type="SUPFAM" id="SSF53720">
    <property type="entry name" value="ALDH-like"/>
    <property type="match status" value="1"/>
</dbReference>
<gene>
    <name evidence="6" type="ORF">M9978_09005</name>
</gene>
<comment type="caution">
    <text evidence="6">The sequence shown here is derived from an EMBL/GenBank/DDBJ whole genome shotgun (WGS) entry which is preliminary data.</text>
</comment>
<evidence type="ECO:0000259" key="5">
    <source>
        <dbReference type="Pfam" id="PF00171"/>
    </source>
</evidence>
<organism evidence="6 7">
    <name type="scientific">Sphingomonas tagetis</name>
    <dbReference type="NCBI Taxonomy" id="2949092"/>
    <lineage>
        <taxon>Bacteria</taxon>
        <taxon>Pseudomonadati</taxon>
        <taxon>Pseudomonadota</taxon>
        <taxon>Alphaproteobacteria</taxon>
        <taxon>Sphingomonadales</taxon>
        <taxon>Sphingomonadaceae</taxon>
        <taxon>Sphingomonas</taxon>
    </lineage>
</organism>
<dbReference type="InterPro" id="IPR016163">
    <property type="entry name" value="Ald_DH_C"/>
</dbReference>
<dbReference type="PROSITE" id="PS00687">
    <property type="entry name" value="ALDEHYDE_DEHYDR_GLU"/>
    <property type="match status" value="1"/>
</dbReference>
<dbReference type="Pfam" id="PF00171">
    <property type="entry name" value="Aldedh"/>
    <property type="match status" value="1"/>
</dbReference>
<dbReference type="EMBL" id="JAMLDX010000005">
    <property type="protein sequence ID" value="MCP3730564.1"/>
    <property type="molecule type" value="Genomic_DNA"/>
</dbReference>
<comment type="similarity">
    <text evidence="1 4">Belongs to the aldehyde dehydrogenase family.</text>
</comment>
<evidence type="ECO:0000313" key="6">
    <source>
        <dbReference type="EMBL" id="MCP3730564.1"/>
    </source>
</evidence>
<evidence type="ECO:0000256" key="2">
    <source>
        <dbReference type="ARBA" id="ARBA00023002"/>
    </source>
</evidence>
<dbReference type="PANTHER" id="PTHR42804">
    <property type="entry name" value="ALDEHYDE DEHYDROGENASE"/>
    <property type="match status" value="1"/>
</dbReference>
<dbReference type="FunFam" id="3.40.605.10:FF:000007">
    <property type="entry name" value="NAD/NADP-dependent betaine aldehyde dehydrogenase"/>
    <property type="match status" value="1"/>
</dbReference>
<sequence>MSSHRTFHLLIGGNLVPGETCFDVINPATEAVLGRAPDATRAQLDAAVAAARKAFPAWKATPIAERQAKVAAMGEAIAAHMDELKRLLTAEQGKPLGDAEGDVGAAPYFCGLAAQLTPPVEVHEDSEERLSATYHVPLGVVCAISPWNFPVADAFWKVAPALVAGNAVILKPSPFTPLTTLRIGELVRDTLPAGVLNILSGQDELGPWMTAHPGIDKVAFTGSTATGRRVMESAAATLKRLTLELGGNDAAIVLPGIDVEATAAKVFQAAFTNSGQVCFAAKRIYVHDDVYEPFAAALVELGKQAKVGDGTEQGTTFGPIQNRQQYGRVMDLIEDSRANGYKFLLGEDVEVPEKGYFIPPTIIDNPPETSRIVQEEQFGPVLPLLRFDDIEAVLQKANDSEYGLGGSVWGPPDQAEAIAHRLDTGMVWVNEFGSLAHSQPFGGRKQSGYGVANGMPGLLEFTTPHTIVTSRKVASA</sequence>
<dbReference type="InterPro" id="IPR016162">
    <property type="entry name" value="Ald_DH_N"/>
</dbReference>
<feature type="active site" evidence="3">
    <location>
        <position position="244"/>
    </location>
</feature>
<dbReference type="InterPro" id="IPR016161">
    <property type="entry name" value="Ald_DH/histidinol_DH"/>
</dbReference>
<evidence type="ECO:0000256" key="4">
    <source>
        <dbReference type="RuleBase" id="RU003345"/>
    </source>
</evidence>
<dbReference type="InterPro" id="IPR044086">
    <property type="entry name" value="LUC3-like"/>
</dbReference>
<evidence type="ECO:0000256" key="3">
    <source>
        <dbReference type="PROSITE-ProRule" id="PRU10007"/>
    </source>
</evidence>
<feature type="domain" description="Aldehyde dehydrogenase" evidence="5">
    <location>
        <begin position="20"/>
        <end position="466"/>
    </location>
</feature>
<keyword evidence="2 4" id="KW-0560">Oxidoreductase</keyword>
<dbReference type="Proteomes" id="UP001139451">
    <property type="component" value="Unassembled WGS sequence"/>
</dbReference>
<reference evidence="6" key="1">
    <citation type="submission" date="2022-05" db="EMBL/GenBank/DDBJ databases">
        <title>Sphingomonas sp. strain MG17 Genome sequencing and assembly.</title>
        <authorList>
            <person name="Kim I."/>
        </authorList>
    </citation>
    <scope>NUCLEOTIDE SEQUENCE</scope>
    <source>
        <strain evidence="6">MG17</strain>
    </source>
</reference>
<dbReference type="FunFam" id="3.40.309.10:FF:000009">
    <property type="entry name" value="Aldehyde dehydrogenase A"/>
    <property type="match status" value="1"/>
</dbReference>
<dbReference type="InterPro" id="IPR015590">
    <property type="entry name" value="Aldehyde_DH_dom"/>
</dbReference>
<dbReference type="Gene3D" id="3.40.309.10">
    <property type="entry name" value="Aldehyde Dehydrogenase, Chain A, domain 2"/>
    <property type="match status" value="1"/>
</dbReference>
<dbReference type="RefSeq" id="WP_254292691.1">
    <property type="nucleotide sequence ID" value="NZ_JAMLDX010000005.1"/>
</dbReference>
<accession>A0A9X2HMS8</accession>
<dbReference type="PANTHER" id="PTHR42804:SF1">
    <property type="entry name" value="ALDEHYDE DEHYDROGENASE-RELATED"/>
    <property type="match status" value="1"/>
</dbReference>
<dbReference type="InterPro" id="IPR029510">
    <property type="entry name" value="Ald_DH_CS_GLU"/>
</dbReference>
<evidence type="ECO:0000256" key="1">
    <source>
        <dbReference type="ARBA" id="ARBA00009986"/>
    </source>
</evidence>